<keyword evidence="3" id="KW-1185">Reference proteome</keyword>
<reference evidence="2" key="1">
    <citation type="submission" date="2022-07" db="EMBL/GenBank/DDBJ databases">
        <title>Fungi with potential for degradation of polypropylene.</title>
        <authorList>
            <person name="Gostincar C."/>
        </authorList>
    </citation>
    <scope>NUCLEOTIDE SEQUENCE</scope>
    <source>
        <strain evidence="2">EXF-13287</strain>
    </source>
</reference>
<comment type="caution">
    <text evidence="2">The sequence shown here is derived from an EMBL/GenBank/DDBJ whole genome shotgun (WGS) entry which is preliminary data.</text>
</comment>
<dbReference type="AlphaFoldDB" id="A0AA38VHL4"/>
<accession>A0AA38VHL4</accession>
<protein>
    <submittedName>
        <fullName evidence="2">Uncharacterized protein</fullName>
    </submittedName>
</protein>
<sequence length="344" mass="39490">MDDRMDAAYARRYLSNLPFHEHLTVLAPTASASKTGTRCETARKAYKVNKQRHVPEFIGYFKDYDFTGESTMKDSSKDSKASKDSHVEDTKDPDKHTKRHAPPHCRCHSCTGFRLHMFRWDLFAWGLELHHDNCNSSTPCTVFCPDHPNSIQRPASLTIEHLELAEQHGWNITPVLTGVGFDRGDHRPAGYANFTGINGISDLKDRLHRYKWMLHSFSCNPAKPCMPWCFKTAEQLTAEDIKHAKRKFPEWQKRMLASKGMATAVYDGMVERKKAKVETRKRLEAEKEKIGMLREPENRWSEAPVELAEFLGAYPRLHNPTCCREIPCVSMCVCFPEEAKAMTE</sequence>
<evidence type="ECO:0000313" key="3">
    <source>
        <dbReference type="Proteomes" id="UP001174691"/>
    </source>
</evidence>
<name>A0AA38VHL4_9PEZI</name>
<gene>
    <name evidence="2" type="ORF">NKR19_g6932</name>
</gene>
<evidence type="ECO:0000256" key="1">
    <source>
        <dbReference type="SAM" id="MobiDB-lite"/>
    </source>
</evidence>
<feature type="region of interest" description="Disordered" evidence="1">
    <location>
        <begin position="71"/>
        <end position="103"/>
    </location>
</feature>
<evidence type="ECO:0000313" key="2">
    <source>
        <dbReference type="EMBL" id="KAJ9143230.1"/>
    </source>
</evidence>
<feature type="compositionally biased region" description="Basic and acidic residues" evidence="1">
    <location>
        <begin position="71"/>
        <end position="95"/>
    </location>
</feature>
<proteinExistence type="predicted"/>
<organism evidence="2 3">
    <name type="scientific">Coniochaeta hoffmannii</name>
    <dbReference type="NCBI Taxonomy" id="91930"/>
    <lineage>
        <taxon>Eukaryota</taxon>
        <taxon>Fungi</taxon>
        <taxon>Dikarya</taxon>
        <taxon>Ascomycota</taxon>
        <taxon>Pezizomycotina</taxon>
        <taxon>Sordariomycetes</taxon>
        <taxon>Sordariomycetidae</taxon>
        <taxon>Coniochaetales</taxon>
        <taxon>Coniochaetaceae</taxon>
        <taxon>Coniochaeta</taxon>
    </lineage>
</organism>
<dbReference type="EMBL" id="JANBVN010000114">
    <property type="protein sequence ID" value="KAJ9143230.1"/>
    <property type="molecule type" value="Genomic_DNA"/>
</dbReference>
<dbReference type="Proteomes" id="UP001174691">
    <property type="component" value="Unassembled WGS sequence"/>
</dbReference>